<sequence length="50" mass="5830">MFCSNLFRQNNLSQNSIVVFLLSQRNHLTQRSLKRNHSPNTWGYIHSSGP</sequence>
<protein>
    <submittedName>
        <fullName evidence="1">Uncharacterized protein</fullName>
    </submittedName>
</protein>
<keyword evidence="2" id="KW-1185">Reference proteome</keyword>
<accession>A0AAE3GFJ6</accession>
<proteinExistence type="predicted"/>
<name>A0AAE3GFJ6_9PSEU</name>
<evidence type="ECO:0000313" key="2">
    <source>
        <dbReference type="Proteomes" id="UP001206128"/>
    </source>
</evidence>
<dbReference type="Proteomes" id="UP001206128">
    <property type="component" value="Unassembled WGS sequence"/>
</dbReference>
<comment type="caution">
    <text evidence="1">The sequence shown here is derived from an EMBL/GenBank/DDBJ whole genome shotgun (WGS) entry which is preliminary data.</text>
</comment>
<gene>
    <name evidence="1" type="ORF">LX83_003320</name>
</gene>
<evidence type="ECO:0000313" key="1">
    <source>
        <dbReference type="EMBL" id="MCP2166452.1"/>
    </source>
</evidence>
<reference evidence="1" key="1">
    <citation type="submission" date="2022-06" db="EMBL/GenBank/DDBJ databases">
        <title>Genomic Encyclopedia of Archaeal and Bacterial Type Strains, Phase II (KMG-II): from individual species to whole genera.</title>
        <authorList>
            <person name="Goeker M."/>
        </authorList>
    </citation>
    <scope>NUCLEOTIDE SEQUENCE</scope>
    <source>
        <strain evidence="1">DSM 43935</strain>
    </source>
</reference>
<organism evidence="1 2">
    <name type="scientific">Goodfellowiella coeruleoviolacea</name>
    <dbReference type="NCBI Taxonomy" id="334858"/>
    <lineage>
        <taxon>Bacteria</taxon>
        <taxon>Bacillati</taxon>
        <taxon>Actinomycetota</taxon>
        <taxon>Actinomycetes</taxon>
        <taxon>Pseudonocardiales</taxon>
        <taxon>Pseudonocardiaceae</taxon>
        <taxon>Goodfellowiella</taxon>
    </lineage>
</organism>
<dbReference type="AlphaFoldDB" id="A0AAE3GFJ6"/>
<dbReference type="EMBL" id="JAMTCK010000007">
    <property type="protein sequence ID" value="MCP2166452.1"/>
    <property type="molecule type" value="Genomic_DNA"/>
</dbReference>